<dbReference type="EMBL" id="ML996092">
    <property type="protein sequence ID" value="KAF2148721.1"/>
    <property type="molecule type" value="Genomic_DNA"/>
</dbReference>
<feature type="compositionally biased region" description="Polar residues" evidence="1">
    <location>
        <begin position="32"/>
        <end position="46"/>
    </location>
</feature>
<evidence type="ECO:0000313" key="3">
    <source>
        <dbReference type="Proteomes" id="UP000799439"/>
    </source>
</evidence>
<comment type="caution">
    <text evidence="2">The sequence shown here is derived from an EMBL/GenBank/DDBJ whole genome shotgun (WGS) entry which is preliminary data.</text>
</comment>
<sequence length="314" mass="33417">MMVDQAGLGLASPPRHYDSFRHRAPTEFAINPSRSISPSPAVSQDYSRVAPSDAAGHTEDLPHPVKFNSQRSTAGAASPSSTLSVDPTSPEAQPQTKRKRLDKVYRSVIGGLQSGRRPKKIDSLAYDSPESSELFANNKPTPPRVHSHMSGAMAGPPSASPYSSAHNVDLKSRTTHKEYSKGAPIATMVNGHSRPSIDVADQPLHSRAFSASSSSIARAANAPSSMAAKTNGHSHVPKHDSLNVAGRFSPNQRHDALSAAKDSPSSHASKSFAQSHGYRGDKSKYVYSHNDMAPPHSTPALVFVETSVLSSRSS</sequence>
<proteinExistence type="predicted"/>
<accession>A0A9P4MID8</accession>
<feature type="compositionally biased region" description="Polar residues" evidence="1">
    <location>
        <begin position="263"/>
        <end position="274"/>
    </location>
</feature>
<feature type="region of interest" description="Disordered" evidence="1">
    <location>
        <begin position="220"/>
        <end position="297"/>
    </location>
</feature>
<dbReference type="AlphaFoldDB" id="A0A9P4MID8"/>
<name>A0A9P4MID8_9PEZI</name>
<reference evidence="2" key="1">
    <citation type="journal article" date="2020" name="Stud. Mycol.">
        <title>101 Dothideomycetes genomes: a test case for predicting lifestyles and emergence of pathogens.</title>
        <authorList>
            <person name="Haridas S."/>
            <person name="Albert R."/>
            <person name="Binder M."/>
            <person name="Bloem J."/>
            <person name="Labutti K."/>
            <person name="Salamov A."/>
            <person name="Andreopoulos B."/>
            <person name="Baker S."/>
            <person name="Barry K."/>
            <person name="Bills G."/>
            <person name="Bluhm B."/>
            <person name="Cannon C."/>
            <person name="Castanera R."/>
            <person name="Culley D."/>
            <person name="Daum C."/>
            <person name="Ezra D."/>
            <person name="Gonzalez J."/>
            <person name="Henrissat B."/>
            <person name="Kuo A."/>
            <person name="Liang C."/>
            <person name="Lipzen A."/>
            <person name="Lutzoni F."/>
            <person name="Magnuson J."/>
            <person name="Mondo S."/>
            <person name="Nolan M."/>
            <person name="Ohm R."/>
            <person name="Pangilinan J."/>
            <person name="Park H.-J."/>
            <person name="Ramirez L."/>
            <person name="Alfaro M."/>
            <person name="Sun H."/>
            <person name="Tritt A."/>
            <person name="Yoshinaga Y."/>
            <person name="Zwiers L.-H."/>
            <person name="Turgeon B."/>
            <person name="Goodwin S."/>
            <person name="Spatafora J."/>
            <person name="Crous P."/>
            <person name="Grigoriev I."/>
        </authorList>
    </citation>
    <scope>NUCLEOTIDE SEQUENCE</scope>
    <source>
        <strain evidence="2">CBS 260.36</strain>
    </source>
</reference>
<dbReference type="Proteomes" id="UP000799439">
    <property type="component" value="Unassembled WGS sequence"/>
</dbReference>
<feature type="compositionally biased region" description="Polar residues" evidence="1">
    <location>
        <begin position="67"/>
        <end position="95"/>
    </location>
</feature>
<feature type="region of interest" description="Disordered" evidence="1">
    <location>
        <begin position="1"/>
        <end position="198"/>
    </location>
</feature>
<feature type="compositionally biased region" description="Basic and acidic residues" evidence="1">
    <location>
        <begin position="15"/>
        <end position="25"/>
    </location>
</feature>
<keyword evidence="3" id="KW-1185">Reference proteome</keyword>
<protein>
    <submittedName>
        <fullName evidence="2">Uncharacterized protein</fullName>
    </submittedName>
</protein>
<feature type="compositionally biased region" description="Low complexity" evidence="1">
    <location>
        <begin position="149"/>
        <end position="165"/>
    </location>
</feature>
<feature type="compositionally biased region" description="Basic and acidic residues" evidence="1">
    <location>
        <begin position="168"/>
        <end position="180"/>
    </location>
</feature>
<evidence type="ECO:0000313" key="2">
    <source>
        <dbReference type="EMBL" id="KAF2148721.1"/>
    </source>
</evidence>
<organism evidence="2 3">
    <name type="scientific">Myriangium duriaei CBS 260.36</name>
    <dbReference type="NCBI Taxonomy" id="1168546"/>
    <lineage>
        <taxon>Eukaryota</taxon>
        <taxon>Fungi</taxon>
        <taxon>Dikarya</taxon>
        <taxon>Ascomycota</taxon>
        <taxon>Pezizomycotina</taxon>
        <taxon>Dothideomycetes</taxon>
        <taxon>Dothideomycetidae</taxon>
        <taxon>Myriangiales</taxon>
        <taxon>Myriangiaceae</taxon>
        <taxon>Myriangium</taxon>
    </lineage>
</organism>
<gene>
    <name evidence="2" type="ORF">K461DRAFT_51992</name>
</gene>
<feature type="compositionally biased region" description="Polar residues" evidence="1">
    <location>
        <begin position="129"/>
        <end position="139"/>
    </location>
</feature>
<evidence type="ECO:0000256" key="1">
    <source>
        <dbReference type="SAM" id="MobiDB-lite"/>
    </source>
</evidence>